<dbReference type="Pfam" id="PF12816">
    <property type="entry name" value="TPR_Vps8"/>
    <property type="match status" value="1"/>
</dbReference>
<dbReference type="Gene3D" id="2.130.10.10">
    <property type="entry name" value="YVTN repeat-like/Quinoprotein amine dehydrogenase"/>
    <property type="match status" value="1"/>
</dbReference>
<feature type="compositionally biased region" description="Low complexity" evidence="2">
    <location>
        <begin position="116"/>
        <end position="128"/>
    </location>
</feature>
<feature type="compositionally biased region" description="Polar residues" evidence="2">
    <location>
        <begin position="75"/>
        <end position="97"/>
    </location>
</feature>
<reference evidence="4 5" key="1">
    <citation type="journal article" date="2023" name="IMA Fungus">
        <title>Comparative genomic study of the Penicillium genus elucidates a diverse pangenome and 15 lateral gene transfer events.</title>
        <authorList>
            <person name="Petersen C."/>
            <person name="Sorensen T."/>
            <person name="Nielsen M.R."/>
            <person name="Sondergaard T.E."/>
            <person name="Sorensen J.L."/>
            <person name="Fitzpatrick D.A."/>
            <person name="Frisvad J.C."/>
            <person name="Nielsen K.L."/>
        </authorList>
    </citation>
    <scope>NUCLEOTIDE SEQUENCE [LARGE SCALE GENOMIC DNA]</scope>
    <source>
        <strain evidence="4 5">IBT 35679</strain>
    </source>
</reference>
<dbReference type="GO" id="GO:0030897">
    <property type="term" value="C:HOPS complex"/>
    <property type="evidence" value="ECO:0007669"/>
    <property type="project" value="TreeGrafter"/>
</dbReference>
<name>A0AAD6CYJ2_9EURO</name>
<feature type="region of interest" description="Disordered" evidence="2">
    <location>
        <begin position="1"/>
        <end position="129"/>
    </location>
</feature>
<evidence type="ECO:0000313" key="4">
    <source>
        <dbReference type="EMBL" id="KAJ5545689.1"/>
    </source>
</evidence>
<dbReference type="GO" id="GO:0005770">
    <property type="term" value="C:late endosome"/>
    <property type="evidence" value="ECO:0007669"/>
    <property type="project" value="TreeGrafter"/>
</dbReference>
<comment type="similarity">
    <text evidence="1">Belongs to the VPS8 family.</text>
</comment>
<gene>
    <name evidence="4" type="ORF">N7494_003274</name>
</gene>
<evidence type="ECO:0000313" key="5">
    <source>
        <dbReference type="Proteomes" id="UP001220324"/>
    </source>
</evidence>
<feature type="domain" description="Vacuolar protein sorting-associated protein 8 central" evidence="3">
    <location>
        <begin position="712"/>
        <end position="904"/>
    </location>
</feature>
<dbReference type="InterPro" id="IPR036322">
    <property type="entry name" value="WD40_repeat_dom_sf"/>
</dbReference>
<dbReference type="Pfam" id="PF23410">
    <property type="entry name" value="Beta-prop_VPS8"/>
    <property type="match status" value="1"/>
</dbReference>
<dbReference type="AlphaFoldDB" id="A0AAD6CYJ2"/>
<feature type="compositionally biased region" description="Acidic residues" evidence="2">
    <location>
        <begin position="40"/>
        <end position="49"/>
    </location>
</feature>
<feature type="region of interest" description="Disordered" evidence="2">
    <location>
        <begin position="159"/>
        <end position="183"/>
    </location>
</feature>
<sequence length="931" mass="102505">MAEASEGWEREDELDLGPEDDDSQLPEHDALHNTGPSQEPLDELDTIDTIEDHAQDHASEKTVEAVRDSLPQTPPNRSTEFNGTPGSLDETASTPDDSPSLHGSIISSQGSSALLPRGSPRVSPSPVHRPFDLRFQSRLSSSPLSVSRSGSPYLAHIHSRQSSITSQVSPTPESEPESPPSPWDVVRWTKLRKITGQAFSEIGRRNFGRPTCLAVSTSIVVGTSKGIILVFDYQQSLKTIIGTGTKAVECGPITALALSADHSTVAGGHGSGDIYTWEISRSARPFLHIPPIPANQVESRTSDGHIAGSAVIHIGFLGTRRTAIVSADTSGMAFSHLATRGMGAVARTVKTTRILGRYPATTLQEVRPRKPSSVLAFSPLPLGNVEQPSDSLGLVAMLTPYLLVIVSTTPIAQTQHKAPRPKEVPAHSAMTGALAWFPAIRLKGKDSQTSNTKLVYCWSNVLTVLEVTEAETDEPVDRDKPPNLVFRARSRWKADEPIVAVQWLSRSVLAVFTITQRLLILEDYSMHVTDSIDLVSRHVYHADLFSARLHTLVEQLDEEDTSMHGVVADAFYMSFRAYKGRLFLLGYNEALVGSLSNWADRLLALMEAGDFIGAIRLATSFYTGAAEKLTVGLPEEDSLRQPIVQEKLLEMISASLKYAFGRNAEADSGRVDNQQLEELAQVSITACIYMADYEFLWEEIFTWFEENDSAGIFLDVLEPRITDGTTRSLPPTAVKALINHFVVTHPPGRLEEIICLLDTTTMDIDQVTTLCKQHNLYDAYIYVWNRCLQDYVGPLEELLRMIPSQPEPLVNGNHANEVTRHTNAMKIFPYLSFVLTSRIYPTGDEMEETEAFRAKTSLYQYLFSGQLSGTVPSNDSDGADSFSPLRAMLKYDASSFMSMFNEAFEDSFLNEPESEEALTSGVYGCIVLFSF</sequence>
<organism evidence="4 5">
    <name type="scientific">Penicillium frequentans</name>
    <dbReference type="NCBI Taxonomy" id="3151616"/>
    <lineage>
        <taxon>Eukaryota</taxon>
        <taxon>Fungi</taxon>
        <taxon>Dikarya</taxon>
        <taxon>Ascomycota</taxon>
        <taxon>Pezizomycotina</taxon>
        <taxon>Eurotiomycetes</taxon>
        <taxon>Eurotiomycetidae</taxon>
        <taxon>Eurotiales</taxon>
        <taxon>Aspergillaceae</taxon>
        <taxon>Penicillium</taxon>
    </lineage>
</organism>
<dbReference type="EMBL" id="JAQIZZ010000003">
    <property type="protein sequence ID" value="KAJ5545689.1"/>
    <property type="molecule type" value="Genomic_DNA"/>
</dbReference>
<dbReference type="InterPro" id="IPR025941">
    <property type="entry name" value="Vps8_central_dom"/>
</dbReference>
<dbReference type="Proteomes" id="UP001220324">
    <property type="component" value="Unassembled WGS sequence"/>
</dbReference>
<dbReference type="InterPro" id="IPR045111">
    <property type="entry name" value="Vps41/Vps8"/>
</dbReference>
<keyword evidence="5" id="KW-1185">Reference proteome</keyword>
<feature type="compositionally biased region" description="Acidic residues" evidence="2">
    <location>
        <begin position="9"/>
        <end position="24"/>
    </location>
</feature>
<dbReference type="PANTHER" id="PTHR12616:SF8">
    <property type="entry name" value="VACUOLAR PROTEIN SORTING-ASSOCIATED PROTEIN 8 HOMOLOG"/>
    <property type="match status" value="1"/>
</dbReference>
<protein>
    <recommendedName>
        <fullName evidence="3">Vacuolar protein sorting-associated protein 8 central domain-containing protein</fullName>
    </recommendedName>
</protein>
<feature type="compositionally biased region" description="Basic and acidic residues" evidence="2">
    <location>
        <begin position="50"/>
        <end position="67"/>
    </location>
</feature>
<accession>A0AAD6CYJ2</accession>
<dbReference type="SUPFAM" id="SSF50978">
    <property type="entry name" value="WD40 repeat-like"/>
    <property type="match status" value="1"/>
</dbReference>
<dbReference type="GO" id="GO:0006623">
    <property type="term" value="P:protein targeting to vacuole"/>
    <property type="evidence" value="ECO:0007669"/>
    <property type="project" value="InterPro"/>
</dbReference>
<dbReference type="InterPro" id="IPR015943">
    <property type="entry name" value="WD40/YVTN_repeat-like_dom_sf"/>
</dbReference>
<evidence type="ECO:0000256" key="1">
    <source>
        <dbReference type="ARBA" id="ARBA00009422"/>
    </source>
</evidence>
<proteinExistence type="inferred from homology"/>
<evidence type="ECO:0000256" key="2">
    <source>
        <dbReference type="SAM" id="MobiDB-lite"/>
    </source>
</evidence>
<comment type="caution">
    <text evidence="4">The sequence shown here is derived from an EMBL/GenBank/DDBJ whole genome shotgun (WGS) entry which is preliminary data.</text>
</comment>
<dbReference type="GO" id="GO:0034058">
    <property type="term" value="P:endosomal vesicle fusion"/>
    <property type="evidence" value="ECO:0007669"/>
    <property type="project" value="TreeGrafter"/>
</dbReference>
<evidence type="ECO:0000259" key="3">
    <source>
        <dbReference type="Pfam" id="PF12816"/>
    </source>
</evidence>
<dbReference type="PANTHER" id="PTHR12616">
    <property type="entry name" value="VACUOLAR PROTEIN SORTING VPS41"/>
    <property type="match status" value="1"/>
</dbReference>